<keyword evidence="1" id="KW-0732">Signal</keyword>
<feature type="signal peptide" evidence="1">
    <location>
        <begin position="1"/>
        <end position="19"/>
    </location>
</feature>
<evidence type="ECO:0000313" key="3">
    <source>
        <dbReference type="Proteomes" id="UP000002316"/>
    </source>
</evidence>
<dbReference type="RefSeq" id="XP_011777522.1">
    <property type="nucleotide sequence ID" value="XM_011779220.1"/>
</dbReference>
<reference evidence="3" key="1">
    <citation type="journal article" date="2010" name="PLoS Negl. Trop. Dis.">
        <title>The genome sequence of Trypanosoma brucei gambiense, causative agent of chronic human african trypanosomiasis.</title>
        <authorList>
            <person name="Jackson A.P."/>
            <person name="Sanders M."/>
            <person name="Berry A."/>
            <person name="McQuillan J."/>
            <person name="Aslett M.A."/>
            <person name="Quail M.A."/>
            <person name="Chukualim B."/>
            <person name="Capewell P."/>
            <person name="MacLeod A."/>
            <person name="Melville S.E."/>
            <person name="Gibson W."/>
            <person name="Barry J.D."/>
            <person name="Berriman M."/>
            <person name="Hertz-Fowler C."/>
        </authorList>
    </citation>
    <scope>NUCLEOTIDE SEQUENCE [LARGE SCALE GENOMIC DNA]</scope>
    <source>
        <strain evidence="3">MHOM/CI/86/DAL972</strain>
    </source>
</reference>
<name>D0A1W4_TRYB9</name>
<dbReference type="KEGG" id="tbg:TbgDal_X3420"/>
<dbReference type="EMBL" id="FN554973">
    <property type="protein sequence ID" value="CBH15257.1"/>
    <property type="molecule type" value="Genomic_DNA"/>
</dbReference>
<evidence type="ECO:0000256" key="1">
    <source>
        <dbReference type="SAM" id="SignalP"/>
    </source>
</evidence>
<proteinExistence type="predicted"/>
<protein>
    <recommendedName>
        <fullName evidence="4">T. brucei spp.-specific protein</fullName>
    </recommendedName>
</protein>
<gene>
    <name evidence="2" type="ORF">TbgDal_X3420</name>
</gene>
<accession>D0A1W4</accession>
<dbReference type="Proteomes" id="UP000002316">
    <property type="component" value="Chromosome 10"/>
</dbReference>
<dbReference type="GeneID" id="23865408"/>
<feature type="chain" id="PRO_5003005845" description="T. brucei spp.-specific protein" evidence="1">
    <location>
        <begin position="20"/>
        <end position="135"/>
    </location>
</feature>
<organism evidence="2 3">
    <name type="scientific">Trypanosoma brucei gambiense (strain MHOM/CI/86/DAL972)</name>
    <dbReference type="NCBI Taxonomy" id="679716"/>
    <lineage>
        <taxon>Eukaryota</taxon>
        <taxon>Discoba</taxon>
        <taxon>Euglenozoa</taxon>
        <taxon>Kinetoplastea</taxon>
        <taxon>Metakinetoplastina</taxon>
        <taxon>Trypanosomatida</taxon>
        <taxon>Trypanosomatidae</taxon>
        <taxon>Trypanosoma</taxon>
    </lineage>
</organism>
<evidence type="ECO:0000313" key="2">
    <source>
        <dbReference type="EMBL" id="CBH15257.1"/>
    </source>
</evidence>
<evidence type="ECO:0008006" key="4">
    <source>
        <dbReference type="Google" id="ProtNLM"/>
    </source>
</evidence>
<sequence>MMWSIPFLLLLRRTVTTVAVHLKNIMVCRRPTHRCISIFFVPFVPVYELEKPESEKKRKRKGERNGKQDNVCGEYSVSRAFPCYYRDIYIYIYMCVCEHTCVYIHVYNLRRLHGPVALSIRQNKDVRSKKGEKKE</sequence>
<dbReference type="AlphaFoldDB" id="D0A1W4"/>